<evidence type="ECO:0000313" key="11">
    <source>
        <dbReference type="Proteomes" id="UP001108240"/>
    </source>
</evidence>
<dbReference type="GO" id="GO:0006955">
    <property type="term" value="P:immune response"/>
    <property type="evidence" value="ECO:0007669"/>
    <property type="project" value="InterPro"/>
</dbReference>
<keyword evidence="2" id="KW-0145">Chemotaxis</keyword>
<evidence type="ECO:0000259" key="9">
    <source>
        <dbReference type="SMART" id="SM00199"/>
    </source>
</evidence>
<feature type="domain" description="Chemokine interleukin-8-like" evidence="9">
    <location>
        <begin position="42"/>
        <end position="103"/>
    </location>
</feature>
<keyword evidence="6" id="KW-1015">Disulfide bond</keyword>
<keyword evidence="3" id="KW-0202">Cytokine</keyword>
<dbReference type="Pfam" id="PF00048">
    <property type="entry name" value="IL8"/>
    <property type="match status" value="1"/>
</dbReference>
<evidence type="ECO:0000256" key="6">
    <source>
        <dbReference type="ARBA" id="ARBA00023157"/>
    </source>
</evidence>
<feature type="signal peptide" evidence="8">
    <location>
        <begin position="1"/>
        <end position="37"/>
    </location>
</feature>
<name>A0A8C1A084_CYPCA</name>
<dbReference type="InterPro" id="IPR036048">
    <property type="entry name" value="Interleukin_8-like_sf"/>
</dbReference>
<proteinExistence type="predicted"/>
<dbReference type="GeneTree" id="ENSGT01030000234821"/>
<comment type="subcellular location">
    <subcellularLocation>
        <location evidence="1">Secreted</location>
    </subcellularLocation>
</comment>
<dbReference type="PANTHER" id="PTHR12015">
    <property type="entry name" value="SMALL INDUCIBLE CYTOKINE A"/>
    <property type="match status" value="1"/>
</dbReference>
<feature type="chain" id="PRO_5034579954" evidence="8">
    <location>
        <begin position="38"/>
        <end position="111"/>
    </location>
</feature>
<evidence type="ECO:0000256" key="7">
    <source>
        <dbReference type="ARBA" id="ARBA00023198"/>
    </source>
</evidence>
<dbReference type="Gene3D" id="2.40.50.40">
    <property type="match status" value="1"/>
</dbReference>
<dbReference type="InterPro" id="IPR039809">
    <property type="entry name" value="Chemokine_b/g/d"/>
</dbReference>
<sequence>MKRMHLPDRGGASTTRMQTTTVTLLVITAVLWGNIEAFSDTAADCCLTTKDTRIPIQIVASYFQQTTESGCPIPATVFITKKDKKLCAPPEKNSWITRIITHLDKKKKDPQ</sequence>
<dbReference type="GO" id="GO:0008009">
    <property type="term" value="F:chemokine activity"/>
    <property type="evidence" value="ECO:0007669"/>
    <property type="project" value="InterPro"/>
</dbReference>
<evidence type="ECO:0000256" key="5">
    <source>
        <dbReference type="ARBA" id="ARBA00022729"/>
    </source>
</evidence>
<dbReference type="PANTHER" id="PTHR12015:SF111">
    <property type="entry name" value="C-C MOTIF CHEMOKINE 17"/>
    <property type="match status" value="1"/>
</dbReference>
<reference evidence="10" key="1">
    <citation type="submission" date="2025-08" db="UniProtKB">
        <authorList>
            <consortium name="Ensembl"/>
        </authorList>
    </citation>
    <scope>IDENTIFICATION</scope>
</reference>
<reference evidence="10" key="2">
    <citation type="submission" date="2025-09" db="UniProtKB">
        <authorList>
            <consortium name="Ensembl"/>
        </authorList>
    </citation>
    <scope>IDENTIFICATION</scope>
</reference>
<dbReference type="GO" id="GO:0006954">
    <property type="term" value="P:inflammatory response"/>
    <property type="evidence" value="ECO:0007669"/>
    <property type="project" value="UniProtKB-KW"/>
</dbReference>
<dbReference type="FunFam" id="2.40.50.40:FF:000012">
    <property type="entry name" value="C-C motif chemokine"/>
    <property type="match status" value="1"/>
</dbReference>
<dbReference type="AlphaFoldDB" id="A0A8C1A084"/>
<evidence type="ECO:0000256" key="1">
    <source>
        <dbReference type="ARBA" id="ARBA00004613"/>
    </source>
</evidence>
<evidence type="ECO:0000256" key="8">
    <source>
        <dbReference type="SAM" id="SignalP"/>
    </source>
</evidence>
<dbReference type="Ensembl" id="ENSCCRT00000000214.2">
    <property type="protein sequence ID" value="ENSCCRP00000000168.1"/>
    <property type="gene ID" value="ENSCCRG00000000172.2"/>
</dbReference>
<dbReference type="GO" id="GO:0005615">
    <property type="term" value="C:extracellular space"/>
    <property type="evidence" value="ECO:0007669"/>
    <property type="project" value="UniProtKB-KW"/>
</dbReference>
<dbReference type="SUPFAM" id="SSF54117">
    <property type="entry name" value="Interleukin 8-like chemokines"/>
    <property type="match status" value="1"/>
</dbReference>
<organism evidence="10 11">
    <name type="scientific">Cyprinus carpio carpio</name>
    <dbReference type="NCBI Taxonomy" id="630221"/>
    <lineage>
        <taxon>Eukaryota</taxon>
        <taxon>Metazoa</taxon>
        <taxon>Chordata</taxon>
        <taxon>Craniata</taxon>
        <taxon>Vertebrata</taxon>
        <taxon>Euteleostomi</taxon>
        <taxon>Actinopterygii</taxon>
        <taxon>Neopterygii</taxon>
        <taxon>Teleostei</taxon>
        <taxon>Ostariophysi</taxon>
        <taxon>Cypriniformes</taxon>
        <taxon>Cyprinidae</taxon>
        <taxon>Cyprininae</taxon>
        <taxon>Cyprinus</taxon>
    </lineage>
</organism>
<dbReference type="SMART" id="SM00199">
    <property type="entry name" value="SCY"/>
    <property type="match status" value="1"/>
</dbReference>
<evidence type="ECO:0000256" key="3">
    <source>
        <dbReference type="ARBA" id="ARBA00022514"/>
    </source>
</evidence>
<keyword evidence="11" id="KW-1185">Reference proteome</keyword>
<dbReference type="InterPro" id="IPR001811">
    <property type="entry name" value="Chemokine_IL8-like_dom"/>
</dbReference>
<keyword evidence="7" id="KW-0395">Inflammatory response</keyword>
<evidence type="ECO:0000256" key="4">
    <source>
        <dbReference type="ARBA" id="ARBA00022525"/>
    </source>
</evidence>
<accession>A0A8C1A084</accession>
<protein>
    <submittedName>
        <fullName evidence="10">Chemokine (C-C motif) ligand 19a, tandem duplicate 2</fullName>
    </submittedName>
</protein>
<keyword evidence="4" id="KW-0964">Secreted</keyword>
<dbReference type="Proteomes" id="UP001108240">
    <property type="component" value="Unplaced"/>
</dbReference>
<keyword evidence="5 8" id="KW-0732">Signal</keyword>
<evidence type="ECO:0000256" key="2">
    <source>
        <dbReference type="ARBA" id="ARBA00022500"/>
    </source>
</evidence>
<evidence type="ECO:0000313" key="10">
    <source>
        <dbReference type="Ensembl" id="ENSCCRP00000000168.1"/>
    </source>
</evidence>